<evidence type="ECO:0000313" key="2">
    <source>
        <dbReference type="Proteomes" id="UP000781932"/>
    </source>
</evidence>
<protein>
    <submittedName>
        <fullName evidence="1">Uncharacterized protein</fullName>
    </submittedName>
</protein>
<dbReference type="GeneID" id="62155916"/>
<comment type="caution">
    <text evidence="1">The sequence shown here is derived from an EMBL/GenBank/DDBJ whole genome shotgun (WGS) entry which is preliminary data.</text>
</comment>
<name>A0A9P6IH62_9PEZI</name>
<accession>A0A9P6IH62</accession>
<dbReference type="Proteomes" id="UP000781932">
    <property type="component" value="Unassembled WGS sequence"/>
</dbReference>
<organism evidence="1 2">
    <name type="scientific">Colletotrichum karsti</name>
    <dbReference type="NCBI Taxonomy" id="1095194"/>
    <lineage>
        <taxon>Eukaryota</taxon>
        <taxon>Fungi</taxon>
        <taxon>Dikarya</taxon>
        <taxon>Ascomycota</taxon>
        <taxon>Pezizomycotina</taxon>
        <taxon>Sordariomycetes</taxon>
        <taxon>Hypocreomycetidae</taxon>
        <taxon>Glomerellales</taxon>
        <taxon>Glomerellaceae</taxon>
        <taxon>Colletotrichum</taxon>
        <taxon>Colletotrichum boninense species complex</taxon>
    </lineage>
</organism>
<dbReference type="RefSeq" id="XP_038751547.1">
    <property type="nucleotide sequence ID" value="XM_038882842.1"/>
</dbReference>
<evidence type="ECO:0000313" key="1">
    <source>
        <dbReference type="EMBL" id="KAF9882086.1"/>
    </source>
</evidence>
<sequence length="167" mass="18134">MRSVVNWMIYETQYWTIGIPREAAVDETNNAGTSVVAAPVFTESRDAESSGSEPVEVDDACVILEILTQSIKSLFRLALLAEKTNTSPKLARASITFDPNVDASFDIDQFDNGSLAANALSELDGHTLHAGIKSGICLTYADRLTYASRFLGIQRGPALGDVSEQYR</sequence>
<dbReference type="AlphaFoldDB" id="A0A9P6IH62"/>
<dbReference type="EMBL" id="JAATWM020000001">
    <property type="protein sequence ID" value="KAF9882086.1"/>
    <property type="molecule type" value="Genomic_DNA"/>
</dbReference>
<dbReference type="OrthoDB" id="6133115at2759"/>
<reference evidence="1" key="2">
    <citation type="submission" date="2020-11" db="EMBL/GenBank/DDBJ databases">
        <title>Whole genome sequencing of Colletotrichum sp.</title>
        <authorList>
            <person name="Li H."/>
        </authorList>
    </citation>
    <scope>NUCLEOTIDE SEQUENCE</scope>
    <source>
        <strain evidence="1">CkLH20</strain>
    </source>
</reference>
<keyword evidence="2" id="KW-1185">Reference proteome</keyword>
<reference evidence="1" key="1">
    <citation type="submission" date="2020-03" db="EMBL/GenBank/DDBJ databases">
        <authorList>
            <person name="He L."/>
        </authorList>
    </citation>
    <scope>NUCLEOTIDE SEQUENCE</scope>
    <source>
        <strain evidence="1">CkLH20</strain>
    </source>
</reference>
<gene>
    <name evidence="1" type="ORF">CkaCkLH20_00122</name>
</gene>
<proteinExistence type="predicted"/>